<dbReference type="AlphaFoldDB" id="A0A7S2LGW1"/>
<feature type="domain" description="CMP/dCMP-type deaminase" evidence="2">
    <location>
        <begin position="168"/>
        <end position="259"/>
    </location>
</feature>
<feature type="region of interest" description="Disordered" evidence="1">
    <location>
        <begin position="20"/>
        <end position="44"/>
    </location>
</feature>
<feature type="compositionally biased region" description="Basic and acidic residues" evidence="1">
    <location>
        <begin position="88"/>
        <end position="102"/>
    </location>
</feature>
<proteinExistence type="predicted"/>
<dbReference type="EMBL" id="HBGY01028909">
    <property type="protein sequence ID" value="CAD9604752.1"/>
    <property type="molecule type" value="Transcribed_RNA"/>
</dbReference>
<dbReference type="SUPFAM" id="SSF53927">
    <property type="entry name" value="Cytidine deaminase-like"/>
    <property type="match status" value="1"/>
</dbReference>
<feature type="region of interest" description="Disordered" evidence="1">
    <location>
        <begin position="58"/>
        <end position="107"/>
    </location>
</feature>
<dbReference type="InterPro" id="IPR016193">
    <property type="entry name" value="Cytidine_deaminase-like"/>
</dbReference>
<evidence type="ECO:0000259" key="2">
    <source>
        <dbReference type="Pfam" id="PF00383"/>
    </source>
</evidence>
<protein>
    <recommendedName>
        <fullName evidence="2">CMP/dCMP-type deaminase domain-containing protein</fullName>
    </recommendedName>
</protein>
<gene>
    <name evidence="3" type="ORF">LDAN0321_LOCUS17899</name>
</gene>
<feature type="compositionally biased region" description="Basic residues" evidence="1">
    <location>
        <begin position="69"/>
        <end position="87"/>
    </location>
</feature>
<evidence type="ECO:0000256" key="1">
    <source>
        <dbReference type="SAM" id="MobiDB-lite"/>
    </source>
</evidence>
<evidence type="ECO:0000313" key="3">
    <source>
        <dbReference type="EMBL" id="CAD9604752.1"/>
    </source>
</evidence>
<sequence length="347" mass="39170">MGQCMTVSDDDYADHFERVQKGTPSTIHIGGQQEAEPMLPEEQEELYRKIVESSFVSNLTDLNTGSSKSGKKSKGGKKSKKGSKSHKTKEIIVERAENRDTRGQCQSHSQCLTKEELDAHREQSLTAKNILRSAAQAQKKAQPKSNLPAEQLERMLDVIANEVFPKTRRCVMEEGNKVFGAAVLKNNASLDTLVADTNHEMECPLYHGEIYVIHQWTEKTPAEQRGEVAGKSIFLSTHEPCCMCISSIVWAGFKKVYYLFPYETTSEQGIPHDINIMHELWGVQTYRKKNEFCTSECIIDLVDALPDSEKRTELRQKIADLTAQYEELSNVYHSEKVTNTSNSLAFD</sequence>
<dbReference type="Gene3D" id="3.40.140.10">
    <property type="entry name" value="Cytidine Deaminase, domain 2"/>
    <property type="match status" value="1"/>
</dbReference>
<organism evidence="3">
    <name type="scientific">Leptocylindrus danicus</name>
    <dbReference type="NCBI Taxonomy" id="163516"/>
    <lineage>
        <taxon>Eukaryota</taxon>
        <taxon>Sar</taxon>
        <taxon>Stramenopiles</taxon>
        <taxon>Ochrophyta</taxon>
        <taxon>Bacillariophyta</taxon>
        <taxon>Coscinodiscophyceae</taxon>
        <taxon>Chaetocerotophycidae</taxon>
        <taxon>Leptocylindrales</taxon>
        <taxon>Leptocylindraceae</taxon>
        <taxon>Leptocylindrus</taxon>
    </lineage>
</organism>
<dbReference type="Pfam" id="PF00383">
    <property type="entry name" value="dCMP_cyt_deam_1"/>
    <property type="match status" value="1"/>
</dbReference>
<reference evidence="3" key="1">
    <citation type="submission" date="2021-01" db="EMBL/GenBank/DDBJ databases">
        <authorList>
            <person name="Corre E."/>
            <person name="Pelletier E."/>
            <person name="Niang G."/>
            <person name="Scheremetjew M."/>
            <person name="Finn R."/>
            <person name="Kale V."/>
            <person name="Holt S."/>
            <person name="Cochrane G."/>
            <person name="Meng A."/>
            <person name="Brown T."/>
            <person name="Cohen L."/>
        </authorList>
    </citation>
    <scope>NUCLEOTIDE SEQUENCE</scope>
    <source>
        <strain evidence="3">B650</strain>
    </source>
</reference>
<dbReference type="GO" id="GO:0003824">
    <property type="term" value="F:catalytic activity"/>
    <property type="evidence" value="ECO:0007669"/>
    <property type="project" value="InterPro"/>
</dbReference>
<accession>A0A7S2LGW1</accession>
<name>A0A7S2LGW1_9STRA</name>
<dbReference type="InterPro" id="IPR002125">
    <property type="entry name" value="CMP_dCMP_dom"/>
</dbReference>